<reference evidence="2 3" key="1">
    <citation type="journal article" date="2024" name="Nat. Commun.">
        <title>Phylogenomics reveals the evolutionary origins of lichenization in chlorophyte algae.</title>
        <authorList>
            <person name="Puginier C."/>
            <person name="Libourel C."/>
            <person name="Otte J."/>
            <person name="Skaloud P."/>
            <person name="Haon M."/>
            <person name="Grisel S."/>
            <person name="Petersen M."/>
            <person name="Berrin J.G."/>
            <person name="Delaux P.M."/>
            <person name="Dal Grande F."/>
            <person name="Keller J."/>
        </authorList>
    </citation>
    <scope>NUCLEOTIDE SEQUENCE [LARGE SCALE GENOMIC DNA]</scope>
    <source>
        <strain evidence="2 3">SAG 2043</strain>
    </source>
</reference>
<name>A0AAW1PXL5_9CHLO</name>
<comment type="caution">
    <text evidence="2">The sequence shown here is derived from an EMBL/GenBank/DDBJ whole genome shotgun (WGS) entry which is preliminary data.</text>
</comment>
<keyword evidence="1" id="KW-0812">Transmembrane</keyword>
<sequence length="318" mass="34605">MPVGSLLMVERVGQAPSNGRSDPAGCSTIDPNANADLLPGTSTSGSYCAAAANIPISALTFNSKRDEVAFMAYVGKQAQSFAVRLVLVQAFLWAVGACLVIHWLLTSSLSPNCLTRYLIVMTAQLVAVTKLACIWRRVSSPSWQVVLHEELMMSDLLWQTACAIPCVLMLKPGQMRFTSALDSMATIGLWSAFDYLRLDTAIKFHAILALCFVGLEADAFLQPGSVLTMSQVVLDALRYMATGTVLPLLIAVSMEARLRQMFVLCCCRPGTQLGSFWERIIALQSLFMHLTRHLSALCKVGVAKNREAEGGNMHSHCQ</sequence>
<feature type="transmembrane region" description="Helical" evidence="1">
    <location>
        <begin position="117"/>
        <end position="135"/>
    </location>
</feature>
<keyword evidence="1" id="KW-1133">Transmembrane helix</keyword>
<feature type="transmembrane region" description="Helical" evidence="1">
    <location>
        <begin position="236"/>
        <end position="254"/>
    </location>
</feature>
<protein>
    <recommendedName>
        <fullName evidence="4">Transmembrane protein</fullName>
    </recommendedName>
</protein>
<gene>
    <name evidence="2" type="ORF">WJX72_007689</name>
</gene>
<accession>A0AAW1PXL5</accession>
<organism evidence="2 3">
    <name type="scientific">[Myrmecia] bisecta</name>
    <dbReference type="NCBI Taxonomy" id="41462"/>
    <lineage>
        <taxon>Eukaryota</taxon>
        <taxon>Viridiplantae</taxon>
        <taxon>Chlorophyta</taxon>
        <taxon>core chlorophytes</taxon>
        <taxon>Trebouxiophyceae</taxon>
        <taxon>Trebouxiales</taxon>
        <taxon>Trebouxiaceae</taxon>
        <taxon>Myrmecia</taxon>
    </lineage>
</organism>
<dbReference type="EMBL" id="JALJOR010000007">
    <property type="protein sequence ID" value="KAK9814545.1"/>
    <property type="molecule type" value="Genomic_DNA"/>
</dbReference>
<keyword evidence="3" id="KW-1185">Reference proteome</keyword>
<dbReference type="AlphaFoldDB" id="A0AAW1PXL5"/>
<dbReference type="Proteomes" id="UP001489004">
    <property type="component" value="Unassembled WGS sequence"/>
</dbReference>
<evidence type="ECO:0000313" key="3">
    <source>
        <dbReference type="Proteomes" id="UP001489004"/>
    </source>
</evidence>
<keyword evidence="1" id="KW-0472">Membrane</keyword>
<proteinExistence type="predicted"/>
<evidence type="ECO:0000313" key="2">
    <source>
        <dbReference type="EMBL" id="KAK9814545.1"/>
    </source>
</evidence>
<evidence type="ECO:0000256" key="1">
    <source>
        <dbReference type="SAM" id="Phobius"/>
    </source>
</evidence>
<evidence type="ECO:0008006" key="4">
    <source>
        <dbReference type="Google" id="ProtNLM"/>
    </source>
</evidence>
<feature type="transmembrane region" description="Helical" evidence="1">
    <location>
        <begin position="81"/>
        <end position="105"/>
    </location>
</feature>